<keyword evidence="2" id="KW-0732">Signal</keyword>
<organism evidence="3 4">
    <name type="scientific">Xylaria bambusicola</name>
    <dbReference type="NCBI Taxonomy" id="326684"/>
    <lineage>
        <taxon>Eukaryota</taxon>
        <taxon>Fungi</taxon>
        <taxon>Dikarya</taxon>
        <taxon>Ascomycota</taxon>
        <taxon>Pezizomycotina</taxon>
        <taxon>Sordariomycetes</taxon>
        <taxon>Xylariomycetidae</taxon>
        <taxon>Xylariales</taxon>
        <taxon>Xylariaceae</taxon>
        <taxon>Xylaria</taxon>
    </lineage>
</organism>
<name>A0AAN7UVJ4_9PEZI</name>
<dbReference type="AlphaFoldDB" id="A0AAN7UVJ4"/>
<sequence length="98" mass="10146">MAAMARFLASSCLLGDMSQSIILAMLMGVLGAGLKDDHAGNGGVDEGDDEGRGRDEGGVGASKAGSCTKRQPSSLVWRSVQESGRTNSETPALSWRMS</sequence>
<evidence type="ECO:0000313" key="4">
    <source>
        <dbReference type="Proteomes" id="UP001305414"/>
    </source>
</evidence>
<feature type="chain" id="PRO_5042929297" description="Secreted protein" evidence="2">
    <location>
        <begin position="32"/>
        <end position="98"/>
    </location>
</feature>
<gene>
    <name evidence="3" type="ORF">RRF57_010791</name>
</gene>
<dbReference type="EMBL" id="JAWHQM010000048">
    <property type="protein sequence ID" value="KAK5635079.1"/>
    <property type="molecule type" value="Genomic_DNA"/>
</dbReference>
<feature type="compositionally biased region" description="Polar residues" evidence="1">
    <location>
        <begin position="68"/>
        <end position="98"/>
    </location>
</feature>
<protein>
    <recommendedName>
        <fullName evidence="5">Secreted protein</fullName>
    </recommendedName>
</protein>
<proteinExistence type="predicted"/>
<evidence type="ECO:0008006" key="5">
    <source>
        <dbReference type="Google" id="ProtNLM"/>
    </source>
</evidence>
<evidence type="ECO:0000256" key="2">
    <source>
        <dbReference type="SAM" id="SignalP"/>
    </source>
</evidence>
<keyword evidence="4" id="KW-1185">Reference proteome</keyword>
<evidence type="ECO:0000313" key="3">
    <source>
        <dbReference type="EMBL" id="KAK5635079.1"/>
    </source>
</evidence>
<evidence type="ECO:0000256" key="1">
    <source>
        <dbReference type="SAM" id="MobiDB-lite"/>
    </source>
</evidence>
<dbReference type="Proteomes" id="UP001305414">
    <property type="component" value="Unassembled WGS sequence"/>
</dbReference>
<reference evidence="3 4" key="1">
    <citation type="submission" date="2023-10" db="EMBL/GenBank/DDBJ databases">
        <title>Draft genome sequence of Xylaria bambusicola isolate GMP-LS, the root and basal stem rot pathogen of sugarcane in Indonesia.</title>
        <authorList>
            <person name="Selvaraj P."/>
            <person name="Muralishankar V."/>
            <person name="Muruganantham S."/>
            <person name="Sp S."/>
            <person name="Haryani S."/>
            <person name="Lau K.J.X."/>
            <person name="Naqvi N.I."/>
        </authorList>
    </citation>
    <scope>NUCLEOTIDE SEQUENCE [LARGE SCALE GENOMIC DNA]</scope>
    <source>
        <strain evidence="3">GMP-LS</strain>
    </source>
</reference>
<comment type="caution">
    <text evidence="3">The sequence shown here is derived from an EMBL/GenBank/DDBJ whole genome shotgun (WGS) entry which is preliminary data.</text>
</comment>
<feature type="signal peptide" evidence="2">
    <location>
        <begin position="1"/>
        <end position="31"/>
    </location>
</feature>
<accession>A0AAN7UVJ4</accession>
<feature type="region of interest" description="Disordered" evidence="1">
    <location>
        <begin position="37"/>
        <end position="98"/>
    </location>
</feature>